<protein>
    <submittedName>
        <fullName evidence="3">Uncharacterized protein</fullName>
    </submittedName>
</protein>
<accession>A0ABP4I611</accession>
<dbReference type="EMBL" id="BAAAIH010000098">
    <property type="protein sequence ID" value="GAA1303518.1"/>
    <property type="molecule type" value="Genomic_DNA"/>
</dbReference>
<evidence type="ECO:0000313" key="4">
    <source>
        <dbReference type="Proteomes" id="UP001500282"/>
    </source>
</evidence>
<organism evidence="3 4">
    <name type="scientific">Streptomyces javensis</name>
    <dbReference type="NCBI Taxonomy" id="114698"/>
    <lineage>
        <taxon>Bacteria</taxon>
        <taxon>Bacillati</taxon>
        <taxon>Actinomycetota</taxon>
        <taxon>Actinomycetes</taxon>
        <taxon>Kitasatosporales</taxon>
        <taxon>Streptomycetaceae</taxon>
        <taxon>Streptomyces</taxon>
        <taxon>Streptomyces violaceusniger group</taxon>
    </lineage>
</organism>
<proteinExistence type="predicted"/>
<keyword evidence="2" id="KW-1133">Transmembrane helix</keyword>
<feature type="region of interest" description="Disordered" evidence="1">
    <location>
        <begin position="1"/>
        <end position="26"/>
    </location>
</feature>
<evidence type="ECO:0000313" key="3">
    <source>
        <dbReference type="EMBL" id="GAA1303518.1"/>
    </source>
</evidence>
<keyword evidence="2" id="KW-0472">Membrane</keyword>
<gene>
    <name evidence="3" type="ORF">GCM10009579_86330</name>
</gene>
<evidence type="ECO:0000256" key="2">
    <source>
        <dbReference type="SAM" id="Phobius"/>
    </source>
</evidence>
<feature type="compositionally biased region" description="Basic and acidic residues" evidence="1">
    <location>
        <begin position="1"/>
        <end position="11"/>
    </location>
</feature>
<feature type="transmembrane region" description="Helical" evidence="2">
    <location>
        <begin position="75"/>
        <end position="94"/>
    </location>
</feature>
<keyword evidence="4" id="KW-1185">Reference proteome</keyword>
<reference evidence="4" key="1">
    <citation type="journal article" date="2019" name="Int. J. Syst. Evol. Microbiol.">
        <title>The Global Catalogue of Microorganisms (GCM) 10K type strain sequencing project: providing services to taxonomists for standard genome sequencing and annotation.</title>
        <authorList>
            <consortium name="The Broad Institute Genomics Platform"/>
            <consortium name="The Broad Institute Genome Sequencing Center for Infectious Disease"/>
            <person name="Wu L."/>
            <person name="Ma J."/>
        </authorList>
    </citation>
    <scope>NUCLEOTIDE SEQUENCE [LARGE SCALE GENOMIC DNA]</scope>
    <source>
        <strain evidence="4">JCM 11448</strain>
    </source>
</reference>
<sequence length="187" mass="20056">MPSEQRVDRSRPPGIPRQPSCDRKADRALWVNTSALSVKDILPETRKDSMPGPRDGAVIDSEHPEKAGSMMKRKAALAVGALAIVFGATVPAAAAPTTAASRTGTFYGTYQHADGCVYLRSAAGYHYLLEGYTMGGNGGLYKKGGGFIAYPGWKIAAHGTQYNKTSTTLCTTWGAYRRIKATSIYAY</sequence>
<keyword evidence="2" id="KW-0812">Transmembrane</keyword>
<feature type="region of interest" description="Disordered" evidence="1">
    <location>
        <begin position="41"/>
        <end position="60"/>
    </location>
</feature>
<evidence type="ECO:0000256" key="1">
    <source>
        <dbReference type="SAM" id="MobiDB-lite"/>
    </source>
</evidence>
<name>A0ABP4I611_9ACTN</name>
<comment type="caution">
    <text evidence="3">The sequence shown here is derived from an EMBL/GenBank/DDBJ whole genome shotgun (WGS) entry which is preliminary data.</text>
</comment>
<dbReference type="Proteomes" id="UP001500282">
    <property type="component" value="Unassembled WGS sequence"/>
</dbReference>